<keyword evidence="6" id="KW-0406">Ion transport</keyword>
<dbReference type="Gene3D" id="2.40.170.10">
    <property type="entry name" value="Porin, LamB type"/>
    <property type="match status" value="1"/>
</dbReference>
<dbReference type="SUPFAM" id="SSF56935">
    <property type="entry name" value="Porins"/>
    <property type="match status" value="1"/>
</dbReference>
<dbReference type="InterPro" id="IPR050286">
    <property type="entry name" value="G_neg_Bact_CarbUptk_Porin"/>
</dbReference>
<feature type="chain" id="PRO_5017086999" evidence="10">
    <location>
        <begin position="25"/>
        <end position="423"/>
    </location>
</feature>
<dbReference type="Proteomes" id="UP000013165">
    <property type="component" value="Unassembled WGS sequence"/>
</dbReference>
<dbReference type="NCBIfam" id="NF006860">
    <property type="entry name" value="PRK09360.1"/>
    <property type="match status" value="1"/>
</dbReference>
<evidence type="ECO:0000313" key="11">
    <source>
        <dbReference type="EMBL" id="ENO15582.2"/>
    </source>
</evidence>
<evidence type="ECO:0000256" key="4">
    <source>
        <dbReference type="ARBA" id="ARBA00022452"/>
    </source>
</evidence>
<dbReference type="GO" id="GO:0015288">
    <property type="term" value="F:porin activity"/>
    <property type="evidence" value="ECO:0007669"/>
    <property type="project" value="UniProtKB-KW"/>
</dbReference>
<keyword evidence="10" id="KW-0732">Signal</keyword>
<dbReference type="PANTHER" id="PTHR38762">
    <property type="entry name" value="CRYPTIC OUTER MEMBRANE PORIN BGLH-RELATED"/>
    <property type="match status" value="1"/>
</dbReference>
<evidence type="ECO:0000313" key="12">
    <source>
        <dbReference type="Proteomes" id="UP000013165"/>
    </source>
</evidence>
<proteinExistence type="inferred from homology"/>
<gene>
    <name evidence="11" type="ORF">J057_09526</name>
</gene>
<evidence type="ECO:0000256" key="7">
    <source>
        <dbReference type="ARBA" id="ARBA00023114"/>
    </source>
</evidence>
<keyword evidence="8" id="KW-0472">Membrane</keyword>
<evidence type="ECO:0000256" key="2">
    <source>
        <dbReference type="ARBA" id="ARBA00007055"/>
    </source>
</evidence>
<dbReference type="eggNOG" id="COG4580">
    <property type="taxonomic scope" value="Bacteria"/>
</dbReference>
<sequence>MFIPRRTHLAAAVAAMLVATPTLAVDFKGYFRSGIGSTAGGGDQACFKAEGAGAKYRLGNECETYAELQFGQEVFKEGDTSFYVDSMIAYVTKQKNDYEEVGDEDNEIAVRQFNVQGKNVIKSLPGSTLWIGKRFYQRHDVHINDFYYWDVSGPGAGLEDIDVGTGLLHVAWTRSSNDEEGDDVEIDDDALATVTNDIIDVRWTDIPVNPGGLLEFGVDYGQANLNDAQDAAGFSDQDGFMFTTEHHQTEFFGGLNKLTFQYATDSMIASRQGRPNSNAFHDGDMIRVIDHGLVPLSDNLDLFYVGIYEDTSFDDDTGARWLSAGVRPTYYWSELMSTAVELGFDRVSPEASGEDDRDLQKITIAQQWQPGAQFFARPQLRLFVTYANWDEDVYDAEEIGGTNELDDNEGDGLTFGAQAEVWW</sequence>
<keyword evidence="12" id="KW-1185">Reference proteome</keyword>
<dbReference type="InterPro" id="IPR036998">
    <property type="entry name" value="Porin_LamB_sf"/>
</dbReference>
<dbReference type="CDD" id="cd01346">
    <property type="entry name" value="Maltoporin-like"/>
    <property type="match status" value="1"/>
</dbReference>
<comment type="subcellular location">
    <subcellularLocation>
        <location evidence="1">Cell outer membrane</location>
        <topology evidence="1">Multi-pass membrane protein</topology>
    </subcellularLocation>
</comment>
<dbReference type="GO" id="GO:0015144">
    <property type="term" value="F:carbohydrate transmembrane transporter activity"/>
    <property type="evidence" value="ECO:0007669"/>
    <property type="project" value="TreeGrafter"/>
</dbReference>
<evidence type="ECO:0000256" key="1">
    <source>
        <dbReference type="ARBA" id="ARBA00004571"/>
    </source>
</evidence>
<dbReference type="InterPro" id="IPR003192">
    <property type="entry name" value="Porin_LamB"/>
</dbReference>
<evidence type="ECO:0000256" key="9">
    <source>
        <dbReference type="ARBA" id="ARBA00023237"/>
    </source>
</evidence>
<evidence type="ECO:0000256" key="8">
    <source>
        <dbReference type="ARBA" id="ARBA00023136"/>
    </source>
</evidence>
<keyword evidence="7" id="KW-0626">Porin</keyword>
<dbReference type="GO" id="GO:0015774">
    <property type="term" value="P:polysaccharide transport"/>
    <property type="evidence" value="ECO:0007669"/>
    <property type="project" value="TreeGrafter"/>
</dbReference>
<dbReference type="PATRIC" id="fig|626887.3.peg.1912"/>
<dbReference type="PANTHER" id="PTHR38762:SF1">
    <property type="entry name" value="CRYPTIC OUTER MEMBRANE PORIN BGLH-RELATED"/>
    <property type="match status" value="1"/>
</dbReference>
<keyword evidence="4" id="KW-1134">Transmembrane beta strand</keyword>
<reference evidence="11 12" key="1">
    <citation type="journal article" date="2013" name="Genome Announc.">
        <title>Genome Sequence of the Polycyclic Aromatic Hydrocarbon-Degrading Bacterium Strain Marinobacter nanhaiticus D15-8WT.</title>
        <authorList>
            <person name="Cui Z."/>
            <person name="Gao W."/>
            <person name="Li Q."/>
            <person name="Xu G."/>
            <person name="Zheng L."/>
        </authorList>
    </citation>
    <scope>NUCLEOTIDE SEQUENCE [LARGE SCALE GENOMIC DNA]</scope>
    <source>
        <strain evidence="11 12">D15-8W</strain>
    </source>
</reference>
<dbReference type="GO" id="GO:0046930">
    <property type="term" value="C:pore complex"/>
    <property type="evidence" value="ECO:0007669"/>
    <property type="project" value="UniProtKB-KW"/>
</dbReference>
<dbReference type="GO" id="GO:0009279">
    <property type="term" value="C:cell outer membrane"/>
    <property type="evidence" value="ECO:0007669"/>
    <property type="project" value="UniProtKB-SubCell"/>
</dbReference>
<dbReference type="HOGENOM" id="CLU_032473_4_1_6"/>
<organism evidence="11 12">
    <name type="scientific">Marinobacter nanhaiticus D15-8W</name>
    <dbReference type="NCBI Taxonomy" id="626887"/>
    <lineage>
        <taxon>Bacteria</taxon>
        <taxon>Pseudomonadati</taxon>
        <taxon>Pseudomonadota</taxon>
        <taxon>Gammaproteobacteria</taxon>
        <taxon>Pseudomonadales</taxon>
        <taxon>Marinobacteraceae</taxon>
        <taxon>Marinobacter</taxon>
    </lineage>
</organism>
<dbReference type="AlphaFoldDB" id="N6WWY5"/>
<dbReference type="GO" id="GO:0006811">
    <property type="term" value="P:monoatomic ion transport"/>
    <property type="evidence" value="ECO:0007669"/>
    <property type="project" value="UniProtKB-KW"/>
</dbReference>
<dbReference type="STRING" id="626887.J057_09526"/>
<keyword evidence="9" id="KW-0998">Cell outer membrane</keyword>
<name>N6WWY5_9GAMM</name>
<dbReference type="EMBL" id="APLQ01000011">
    <property type="protein sequence ID" value="ENO15582.2"/>
    <property type="molecule type" value="Genomic_DNA"/>
</dbReference>
<feature type="signal peptide" evidence="10">
    <location>
        <begin position="1"/>
        <end position="24"/>
    </location>
</feature>
<comment type="caution">
    <text evidence="11">The sequence shown here is derived from an EMBL/GenBank/DDBJ whole genome shotgun (WGS) entry which is preliminary data.</text>
</comment>
<evidence type="ECO:0000256" key="3">
    <source>
        <dbReference type="ARBA" id="ARBA00022448"/>
    </source>
</evidence>
<evidence type="ECO:0000256" key="10">
    <source>
        <dbReference type="SAM" id="SignalP"/>
    </source>
</evidence>
<dbReference type="Pfam" id="PF02264">
    <property type="entry name" value="LamB"/>
    <property type="match status" value="1"/>
</dbReference>
<protein>
    <submittedName>
        <fullName evidence="11">Maltoporin</fullName>
    </submittedName>
</protein>
<keyword evidence="3" id="KW-0813">Transport</keyword>
<comment type="similarity">
    <text evidence="2">Belongs to the porin LamB (TC 1.B.3) family.</text>
</comment>
<accession>N6WWY5</accession>
<evidence type="ECO:0000256" key="6">
    <source>
        <dbReference type="ARBA" id="ARBA00023065"/>
    </source>
</evidence>
<keyword evidence="5" id="KW-0812">Transmembrane</keyword>
<dbReference type="OrthoDB" id="106611at2"/>
<evidence type="ECO:0000256" key="5">
    <source>
        <dbReference type="ARBA" id="ARBA00022692"/>
    </source>
</evidence>